<dbReference type="EMBL" id="GL378352">
    <property type="protein sequence ID" value="EFJ46318.1"/>
    <property type="molecule type" value="Genomic_DNA"/>
</dbReference>
<accession>D8U276</accession>
<evidence type="ECO:0000313" key="3">
    <source>
        <dbReference type="Proteomes" id="UP000001058"/>
    </source>
</evidence>
<keyword evidence="3" id="KW-1185">Reference proteome</keyword>
<dbReference type="Proteomes" id="UP000001058">
    <property type="component" value="Unassembled WGS sequence"/>
</dbReference>
<organism evidence="3">
    <name type="scientific">Volvox carteri f. nagariensis</name>
    <dbReference type="NCBI Taxonomy" id="3068"/>
    <lineage>
        <taxon>Eukaryota</taxon>
        <taxon>Viridiplantae</taxon>
        <taxon>Chlorophyta</taxon>
        <taxon>core chlorophytes</taxon>
        <taxon>Chlorophyceae</taxon>
        <taxon>CS clade</taxon>
        <taxon>Chlamydomonadales</taxon>
        <taxon>Volvocaceae</taxon>
        <taxon>Volvox</taxon>
    </lineage>
</organism>
<sequence length="194" mass="20488">MSPSRPARDVGAVAVVIAASMDAESMDAESNMFSSGSCQLSDPARAARSRGVAFGACTPWLLGASSSSSPSGPKEFPRLRSVAERGFGTAVEDAADAGLLLLRKTQPMPAYRWAAAGPRRPKDPTSALQKKASTLPLPLRKTQPMPAYRRRVNTTRRRRHGGLRAISLLCVLLLGSRECGLTGNPSSPSLLSDG</sequence>
<name>D8U276_VOLCA</name>
<dbReference type="GeneID" id="9627424"/>
<evidence type="ECO:0000256" key="1">
    <source>
        <dbReference type="SAM" id="MobiDB-lite"/>
    </source>
</evidence>
<reference evidence="2 3" key="1">
    <citation type="journal article" date="2010" name="Science">
        <title>Genomic analysis of organismal complexity in the multicellular green alga Volvox carteri.</title>
        <authorList>
            <person name="Prochnik S.E."/>
            <person name="Umen J."/>
            <person name="Nedelcu A.M."/>
            <person name="Hallmann A."/>
            <person name="Miller S.M."/>
            <person name="Nishii I."/>
            <person name="Ferris P."/>
            <person name="Kuo A."/>
            <person name="Mitros T."/>
            <person name="Fritz-Laylin L.K."/>
            <person name="Hellsten U."/>
            <person name="Chapman J."/>
            <person name="Simakov O."/>
            <person name="Rensing S.A."/>
            <person name="Terry A."/>
            <person name="Pangilinan J."/>
            <person name="Kapitonov V."/>
            <person name="Jurka J."/>
            <person name="Salamov A."/>
            <person name="Shapiro H."/>
            <person name="Schmutz J."/>
            <person name="Grimwood J."/>
            <person name="Lindquist E."/>
            <person name="Lucas S."/>
            <person name="Grigoriev I.V."/>
            <person name="Schmitt R."/>
            <person name="Kirk D."/>
            <person name="Rokhsar D.S."/>
        </authorList>
    </citation>
    <scope>NUCLEOTIDE SEQUENCE [LARGE SCALE GENOMIC DNA]</scope>
    <source>
        <strain evidence="3">f. Nagariensis / Eve</strain>
    </source>
</reference>
<gene>
    <name evidence="2" type="ORF">VOLCADRAFT_93474</name>
</gene>
<dbReference type="RefSeq" id="XP_002952765.1">
    <property type="nucleotide sequence ID" value="XM_002952719.1"/>
</dbReference>
<dbReference type="KEGG" id="vcn:VOLCADRAFT_93474"/>
<dbReference type="AlphaFoldDB" id="D8U276"/>
<protein>
    <submittedName>
        <fullName evidence="2">Uncharacterized protein</fullName>
    </submittedName>
</protein>
<evidence type="ECO:0000313" key="2">
    <source>
        <dbReference type="EMBL" id="EFJ46318.1"/>
    </source>
</evidence>
<proteinExistence type="predicted"/>
<dbReference type="InParanoid" id="D8U276"/>
<feature type="region of interest" description="Disordered" evidence="1">
    <location>
        <begin position="115"/>
        <end position="137"/>
    </location>
</feature>